<keyword evidence="1 3" id="KW-0479">Metal-binding</keyword>
<evidence type="ECO:0000259" key="4">
    <source>
        <dbReference type="PROSITE" id="PS50089"/>
    </source>
</evidence>
<keyword evidence="1 3" id="KW-0863">Zinc-finger</keyword>
<dbReference type="EMBL" id="JAKKPZ010000002">
    <property type="protein sequence ID" value="KAI1725693.1"/>
    <property type="molecule type" value="Genomic_DNA"/>
</dbReference>
<evidence type="ECO:0000256" key="3">
    <source>
        <dbReference type="PROSITE-ProRule" id="PRU00175"/>
    </source>
</evidence>
<dbReference type="SUPFAM" id="SSF57850">
    <property type="entry name" value="RING/U-box"/>
    <property type="match status" value="1"/>
</dbReference>
<dbReference type="InterPro" id="IPR013083">
    <property type="entry name" value="Znf_RING/FYVE/PHD"/>
</dbReference>
<feature type="domain" description="RING-type" evidence="4">
    <location>
        <begin position="190"/>
        <end position="227"/>
    </location>
</feature>
<name>A0AAD4NCE3_9BILA</name>
<dbReference type="PROSITE" id="PS50089">
    <property type="entry name" value="ZF_RING_2"/>
    <property type="match status" value="1"/>
</dbReference>
<keyword evidence="2" id="KW-0862">Zinc</keyword>
<reference evidence="5" key="1">
    <citation type="submission" date="2022-01" db="EMBL/GenBank/DDBJ databases">
        <title>Genome Sequence Resource for Two Populations of Ditylenchus destructor, the Migratory Endoparasitic Phytonematode.</title>
        <authorList>
            <person name="Zhang H."/>
            <person name="Lin R."/>
            <person name="Xie B."/>
        </authorList>
    </citation>
    <scope>NUCLEOTIDE SEQUENCE</scope>
    <source>
        <strain evidence="5">BazhouSP</strain>
    </source>
</reference>
<dbReference type="Gene3D" id="3.30.40.10">
    <property type="entry name" value="Zinc/RING finger domain, C3HC4 (zinc finger)"/>
    <property type="match status" value="1"/>
</dbReference>
<organism evidence="5 6">
    <name type="scientific">Ditylenchus destructor</name>
    <dbReference type="NCBI Taxonomy" id="166010"/>
    <lineage>
        <taxon>Eukaryota</taxon>
        <taxon>Metazoa</taxon>
        <taxon>Ecdysozoa</taxon>
        <taxon>Nematoda</taxon>
        <taxon>Chromadorea</taxon>
        <taxon>Rhabditida</taxon>
        <taxon>Tylenchina</taxon>
        <taxon>Tylenchomorpha</taxon>
        <taxon>Sphaerularioidea</taxon>
        <taxon>Anguinidae</taxon>
        <taxon>Anguininae</taxon>
        <taxon>Ditylenchus</taxon>
    </lineage>
</organism>
<dbReference type="Proteomes" id="UP001201812">
    <property type="component" value="Unassembled WGS sequence"/>
</dbReference>
<dbReference type="InterPro" id="IPR001841">
    <property type="entry name" value="Znf_RING"/>
</dbReference>
<comment type="caution">
    <text evidence="5">The sequence shown here is derived from an EMBL/GenBank/DDBJ whole genome shotgun (WGS) entry which is preliminary data.</text>
</comment>
<dbReference type="AlphaFoldDB" id="A0AAD4NCE3"/>
<dbReference type="GO" id="GO:0008270">
    <property type="term" value="F:zinc ion binding"/>
    <property type="evidence" value="ECO:0007669"/>
    <property type="project" value="UniProtKB-KW"/>
</dbReference>
<protein>
    <submittedName>
        <fullName evidence="5">Zinc finger, c3HC4 type (RING finger) domain-containing protein</fullName>
    </submittedName>
</protein>
<proteinExistence type="predicted"/>
<evidence type="ECO:0000313" key="6">
    <source>
        <dbReference type="Proteomes" id="UP001201812"/>
    </source>
</evidence>
<accession>A0AAD4NCE3</accession>
<gene>
    <name evidence="5" type="ORF">DdX_02369</name>
</gene>
<sequence>MTASDQYDESKSPVLLGMQGITVIGRSIMKLLDGKCSVTLNLDFIGKGNILPTFGISSTNAKKLFLATGDSDVNGIEGLVKRHEWNRNDLRDWKDKSIDHNYPVHITFRYDAARNPNFVEILFMHKCLSSDVYKYKNSPPNNETYFLMFLPKEEFVAKRVSITTNYGFFVKHSVEMDFRKRETPFTPNACIFCFSNLADVVFLPCGHNVICDKCRFNYLEYECPMCKSTFSEIVTRVLKTTGVCTLCPSRYECKTDSVVEISVLNEASSEIEEIAANECAAMKARIAHLEALVDILLPSVASAQTYAEANPSTENLHILRKEKRKNEFIRFGKRANRESDRPVKFARFIRSDPLFLVSPPAYAEEDKIERLLFKSLHRKRKNEFIRFG</sequence>
<dbReference type="Pfam" id="PF13920">
    <property type="entry name" value="zf-C3HC4_3"/>
    <property type="match status" value="1"/>
</dbReference>
<evidence type="ECO:0000256" key="1">
    <source>
        <dbReference type="ARBA" id="ARBA00022771"/>
    </source>
</evidence>
<evidence type="ECO:0000313" key="5">
    <source>
        <dbReference type="EMBL" id="KAI1725693.1"/>
    </source>
</evidence>
<keyword evidence="6" id="KW-1185">Reference proteome</keyword>
<evidence type="ECO:0000256" key="2">
    <source>
        <dbReference type="ARBA" id="ARBA00022833"/>
    </source>
</evidence>